<sequence>MMTATTANNKEGSPRESGSLYDGEAIEDSDEEEVSMEFQSRKGVRSHISNDGEQMSTKVTRGNKRIVAPVQERPIRVTRQRVAEVNQESTHSLNVPTQPSSSATTNHDLTHSLTVPTQPSSKIIPRRRTMGRQLESLSRGLGIKIPIHITEGNKRPEAPIQAAKFASEGGITLRQHIPIFHHWKEYKKEENGPILKNYIGKVTANFTMDSDSKVVEDACLDMLKRGQRQMRYRLKQKYFNGIPTNQVRTTSPISNMSNNDWRKLVEKWSTPNHKVSLLAAANLLI</sequence>
<feature type="region of interest" description="Disordered" evidence="1">
    <location>
        <begin position="83"/>
        <end position="120"/>
    </location>
</feature>
<feature type="compositionally biased region" description="Polar residues" evidence="1">
    <location>
        <begin position="1"/>
        <end position="11"/>
    </location>
</feature>
<evidence type="ECO:0000313" key="3">
    <source>
        <dbReference type="Proteomes" id="UP001341281"/>
    </source>
</evidence>
<gene>
    <name evidence="2" type="ORF">U9M48_026057</name>
</gene>
<feature type="compositionally biased region" description="Polar residues" evidence="1">
    <location>
        <begin position="86"/>
        <end position="120"/>
    </location>
</feature>
<dbReference type="Proteomes" id="UP001341281">
    <property type="component" value="Chromosome 06"/>
</dbReference>
<organism evidence="2 3">
    <name type="scientific">Paspalum notatum var. saurae</name>
    <dbReference type="NCBI Taxonomy" id="547442"/>
    <lineage>
        <taxon>Eukaryota</taxon>
        <taxon>Viridiplantae</taxon>
        <taxon>Streptophyta</taxon>
        <taxon>Embryophyta</taxon>
        <taxon>Tracheophyta</taxon>
        <taxon>Spermatophyta</taxon>
        <taxon>Magnoliopsida</taxon>
        <taxon>Liliopsida</taxon>
        <taxon>Poales</taxon>
        <taxon>Poaceae</taxon>
        <taxon>PACMAD clade</taxon>
        <taxon>Panicoideae</taxon>
        <taxon>Andropogonodae</taxon>
        <taxon>Paspaleae</taxon>
        <taxon>Paspalinae</taxon>
        <taxon>Paspalum</taxon>
    </lineage>
</organism>
<reference evidence="2 3" key="1">
    <citation type="submission" date="2024-02" db="EMBL/GenBank/DDBJ databases">
        <title>High-quality chromosome-scale genome assembly of Pensacola bahiagrass (Paspalum notatum Flugge var. saurae).</title>
        <authorList>
            <person name="Vega J.M."/>
            <person name="Podio M."/>
            <person name="Orjuela J."/>
            <person name="Siena L.A."/>
            <person name="Pessino S.C."/>
            <person name="Combes M.C."/>
            <person name="Mariac C."/>
            <person name="Albertini E."/>
            <person name="Pupilli F."/>
            <person name="Ortiz J.P.A."/>
            <person name="Leblanc O."/>
        </authorList>
    </citation>
    <scope>NUCLEOTIDE SEQUENCE [LARGE SCALE GENOMIC DNA]</scope>
    <source>
        <strain evidence="2">R1</strain>
        <tissue evidence="2">Leaf</tissue>
    </source>
</reference>
<keyword evidence="3" id="KW-1185">Reference proteome</keyword>
<evidence type="ECO:0000313" key="2">
    <source>
        <dbReference type="EMBL" id="WVZ78322.1"/>
    </source>
</evidence>
<protein>
    <submittedName>
        <fullName evidence="2">Uncharacterized protein</fullName>
    </submittedName>
</protein>
<dbReference type="AlphaFoldDB" id="A0AAQ3TUJ3"/>
<dbReference type="PANTHER" id="PTHR33063">
    <property type="entry name" value="OS02G0583500 PROTEIN"/>
    <property type="match status" value="1"/>
</dbReference>
<dbReference type="PANTHER" id="PTHR33063:SF16">
    <property type="entry name" value="OS02G0241300 PROTEIN"/>
    <property type="match status" value="1"/>
</dbReference>
<proteinExistence type="predicted"/>
<feature type="region of interest" description="Disordered" evidence="1">
    <location>
        <begin position="1"/>
        <end position="48"/>
    </location>
</feature>
<evidence type="ECO:0000256" key="1">
    <source>
        <dbReference type="SAM" id="MobiDB-lite"/>
    </source>
</evidence>
<dbReference type="EMBL" id="CP144750">
    <property type="protein sequence ID" value="WVZ78322.1"/>
    <property type="molecule type" value="Genomic_DNA"/>
</dbReference>
<accession>A0AAQ3TUJ3</accession>
<name>A0AAQ3TUJ3_PASNO</name>
<feature type="compositionally biased region" description="Acidic residues" evidence="1">
    <location>
        <begin position="24"/>
        <end position="35"/>
    </location>
</feature>